<dbReference type="InterPro" id="IPR027417">
    <property type="entry name" value="P-loop_NTPase"/>
</dbReference>
<keyword evidence="6" id="KW-0479">Metal-binding</keyword>
<organism evidence="11 12">
    <name type="scientific">Fervidicella metallireducens AeB</name>
    <dbReference type="NCBI Taxonomy" id="1403537"/>
    <lineage>
        <taxon>Bacteria</taxon>
        <taxon>Bacillati</taxon>
        <taxon>Bacillota</taxon>
        <taxon>Clostridia</taxon>
        <taxon>Eubacteriales</taxon>
        <taxon>Clostridiaceae</taxon>
        <taxon>Fervidicella</taxon>
    </lineage>
</organism>
<evidence type="ECO:0000313" key="12">
    <source>
        <dbReference type="Proteomes" id="UP000019681"/>
    </source>
</evidence>
<sequence length="148" mass="16928">MNIITKSPEETYELGIKIGKNLIVGDVISLNGDLGAGKTHLTKGIAEGMGVKDYITSPTFTIVNEYCGRLPLYHFDVYRIDDIQEMYEIGFDEYLYGNGACIIEWGNIVKELLPSNTIYINVYKIDDTVREFEIKSDRNLEFLKEMRK</sequence>
<evidence type="ECO:0000256" key="4">
    <source>
        <dbReference type="ARBA" id="ARBA00022490"/>
    </source>
</evidence>
<dbReference type="Proteomes" id="UP000019681">
    <property type="component" value="Unassembled WGS sequence"/>
</dbReference>
<evidence type="ECO:0000256" key="10">
    <source>
        <dbReference type="ARBA" id="ARBA00032441"/>
    </source>
</evidence>
<dbReference type="Pfam" id="PF02367">
    <property type="entry name" value="TsaE"/>
    <property type="match status" value="1"/>
</dbReference>
<dbReference type="STRING" id="1403537.Q428_02045"/>
<dbReference type="AlphaFoldDB" id="A0A017RYW7"/>
<dbReference type="PANTHER" id="PTHR33540">
    <property type="entry name" value="TRNA THREONYLCARBAMOYLADENOSINE BIOSYNTHESIS PROTEIN TSAE"/>
    <property type="match status" value="1"/>
</dbReference>
<keyword evidence="9" id="KW-0460">Magnesium</keyword>
<evidence type="ECO:0000256" key="3">
    <source>
        <dbReference type="ARBA" id="ARBA00019010"/>
    </source>
</evidence>
<evidence type="ECO:0000256" key="7">
    <source>
        <dbReference type="ARBA" id="ARBA00022741"/>
    </source>
</evidence>
<accession>A0A017RYW7</accession>
<dbReference type="GO" id="GO:0002949">
    <property type="term" value="P:tRNA threonylcarbamoyladenosine modification"/>
    <property type="evidence" value="ECO:0007669"/>
    <property type="project" value="InterPro"/>
</dbReference>
<reference evidence="11 12" key="1">
    <citation type="journal article" date="2014" name="Genome Announc.">
        <title>Draft Genome Sequence of Fervidicella metallireducens Strain AeBT, an Iron-Reducing Thermoanaerobe from the Great Artesian Basin.</title>
        <authorList>
            <person name="Patel B.K."/>
        </authorList>
    </citation>
    <scope>NUCLEOTIDE SEQUENCE [LARGE SCALE GENOMIC DNA]</scope>
    <source>
        <strain evidence="11 12">AeB</strain>
    </source>
</reference>
<keyword evidence="8 11" id="KW-0067">ATP-binding</keyword>
<evidence type="ECO:0000256" key="1">
    <source>
        <dbReference type="ARBA" id="ARBA00004496"/>
    </source>
</evidence>
<dbReference type="GO" id="GO:0005737">
    <property type="term" value="C:cytoplasm"/>
    <property type="evidence" value="ECO:0007669"/>
    <property type="project" value="UniProtKB-SubCell"/>
</dbReference>
<dbReference type="OrthoDB" id="9815896at2"/>
<evidence type="ECO:0000256" key="5">
    <source>
        <dbReference type="ARBA" id="ARBA00022694"/>
    </source>
</evidence>
<evidence type="ECO:0000256" key="8">
    <source>
        <dbReference type="ARBA" id="ARBA00022840"/>
    </source>
</evidence>
<name>A0A017RYW7_9CLOT</name>
<comment type="subcellular location">
    <subcellularLocation>
        <location evidence="1">Cytoplasm</location>
    </subcellularLocation>
</comment>
<evidence type="ECO:0000256" key="9">
    <source>
        <dbReference type="ARBA" id="ARBA00022842"/>
    </source>
</evidence>
<keyword evidence="4" id="KW-0963">Cytoplasm</keyword>
<comment type="similarity">
    <text evidence="2">Belongs to the TsaE family.</text>
</comment>
<gene>
    <name evidence="11" type="ORF">Q428_02045</name>
</gene>
<protein>
    <recommendedName>
        <fullName evidence="3">tRNA threonylcarbamoyladenosine biosynthesis protein TsaE</fullName>
    </recommendedName>
    <alternativeName>
        <fullName evidence="10">t(6)A37 threonylcarbamoyladenosine biosynthesis protein TsaE</fullName>
    </alternativeName>
</protein>
<comment type="caution">
    <text evidence="11">The sequence shown here is derived from an EMBL/GenBank/DDBJ whole genome shotgun (WGS) entry which is preliminary data.</text>
</comment>
<dbReference type="EMBL" id="AZQP01000003">
    <property type="protein sequence ID" value="EYE89574.1"/>
    <property type="molecule type" value="Genomic_DNA"/>
</dbReference>
<evidence type="ECO:0000313" key="11">
    <source>
        <dbReference type="EMBL" id="EYE89574.1"/>
    </source>
</evidence>
<proteinExistence type="inferred from homology"/>
<keyword evidence="7" id="KW-0547">Nucleotide-binding</keyword>
<dbReference type="GO" id="GO:0046872">
    <property type="term" value="F:metal ion binding"/>
    <property type="evidence" value="ECO:0007669"/>
    <property type="project" value="UniProtKB-KW"/>
</dbReference>
<keyword evidence="5" id="KW-0819">tRNA processing</keyword>
<evidence type="ECO:0000256" key="2">
    <source>
        <dbReference type="ARBA" id="ARBA00007599"/>
    </source>
</evidence>
<dbReference type="NCBIfam" id="TIGR00150">
    <property type="entry name" value="T6A_YjeE"/>
    <property type="match status" value="1"/>
</dbReference>
<dbReference type="PANTHER" id="PTHR33540:SF2">
    <property type="entry name" value="TRNA THREONYLCARBAMOYLADENOSINE BIOSYNTHESIS PROTEIN TSAE"/>
    <property type="match status" value="1"/>
</dbReference>
<dbReference type="SUPFAM" id="SSF52540">
    <property type="entry name" value="P-loop containing nucleoside triphosphate hydrolases"/>
    <property type="match status" value="1"/>
</dbReference>
<keyword evidence="12" id="KW-1185">Reference proteome</keyword>
<dbReference type="RefSeq" id="WP_035377677.1">
    <property type="nucleotide sequence ID" value="NZ_AZQP01000003.1"/>
</dbReference>
<dbReference type="InterPro" id="IPR003442">
    <property type="entry name" value="T6A_TsaE"/>
</dbReference>
<dbReference type="GO" id="GO:0005524">
    <property type="term" value="F:ATP binding"/>
    <property type="evidence" value="ECO:0007669"/>
    <property type="project" value="UniProtKB-KW"/>
</dbReference>
<evidence type="ECO:0000256" key="6">
    <source>
        <dbReference type="ARBA" id="ARBA00022723"/>
    </source>
</evidence>
<dbReference type="Gene3D" id="3.40.50.300">
    <property type="entry name" value="P-loop containing nucleotide triphosphate hydrolases"/>
    <property type="match status" value="1"/>
</dbReference>